<protein>
    <submittedName>
        <fullName evidence="8">OmpA family protein</fullName>
    </submittedName>
</protein>
<dbReference type="eggNOG" id="COG2885">
    <property type="taxonomic scope" value="Bacteria"/>
</dbReference>
<evidence type="ECO:0000313" key="9">
    <source>
        <dbReference type="Proteomes" id="UP000019678"/>
    </source>
</evidence>
<dbReference type="Gene3D" id="4.10.1080.10">
    <property type="entry name" value="TSP type-3 repeat"/>
    <property type="match status" value="1"/>
</dbReference>
<evidence type="ECO:0000256" key="1">
    <source>
        <dbReference type="ARBA" id="ARBA00004442"/>
    </source>
</evidence>
<sequence length="569" mass="58942">MCVLAHAAAGAVVTLCGSKAAAQESTALDRFDPAPAGDAFFSVPSASVPGKLAPGAAALLSYARDPLSLRRQSDEGDELTWVSRQVVLHVLVSMELFERVKLDLDVPVTVEQGGTSGTLGTQTVTAPSGAQAGDLRVGGRVALLGQDGAVPAAALRMSVWLPGGGARAFSGTESARFAPALVVGGEYPRWLWSATFGGRFVPASEESLTGGETFGGVAAALRLGGFQIGPELMVAGVAGNPLQERARSGVSAEGWLGARVALGPVTLGLGGGPGFGRTPGTPAFRLFGGISVAADLGRSRERTPVAGDAGEGDGARRDAAKAVGAKVPERAVGVAPVSDQDGDGVVDADDACPALVGVDRPPRRGCPPDQDGDRIVDADDRCPAEAGVASTNAERHGCPADTDGDGIVDARDACPSERGEATQDPQTHGCPRAVRVEGSQIVLLQQVNFATGKAEILKESFDLLQQVVRALEEHPEIARVAVDGHTDGRGSEKANLDLSRRRALSVVQWLIEHGVDARRLESRGFGPRRPLADNTTDAGRAKNRRVEFQIRRRTAEGAAGWRDGPVDED</sequence>
<organism evidence="8 9">
    <name type="scientific">Chondromyces apiculatus DSM 436</name>
    <dbReference type="NCBI Taxonomy" id="1192034"/>
    <lineage>
        <taxon>Bacteria</taxon>
        <taxon>Pseudomonadati</taxon>
        <taxon>Myxococcota</taxon>
        <taxon>Polyangia</taxon>
        <taxon>Polyangiales</taxon>
        <taxon>Polyangiaceae</taxon>
        <taxon>Chondromyces</taxon>
    </lineage>
</organism>
<dbReference type="InterPro" id="IPR006664">
    <property type="entry name" value="OMP_bac"/>
</dbReference>
<proteinExistence type="predicted"/>
<dbReference type="EMBL" id="ASRX01000016">
    <property type="protein sequence ID" value="EYF06517.1"/>
    <property type="molecule type" value="Genomic_DNA"/>
</dbReference>
<evidence type="ECO:0000256" key="2">
    <source>
        <dbReference type="ARBA" id="ARBA00022729"/>
    </source>
</evidence>
<dbReference type="Proteomes" id="UP000019678">
    <property type="component" value="Unassembled WGS sequence"/>
</dbReference>
<dbReference type="Gene3D" id="3.30.1330.60">
    <property type="entry name" value="OmpA-like domain"/>
    <property type="match status" value="1"/>
</dbReference>
<dbReference type="PROSITE" id="PS51123">
    <property type="entry name" value="OMPA_2"/>
    <property type="match status" value="1"/>
</dbReference>
<dbReference type="SUPFAM" id="SSF103088">
    <property type="entry name" value="OmpA-like"/>
    <property type="match status" value="1"/>
</dbReference>
<name>A0A017TC93_9BACT</name>
<dbReference type="GO" id="GO:0005509">
    <property type="term" value="F:calcium ion binding"/>
    <property type="evidence" value="ECO:0007669"/>
    <property type="project" value="InterPro"/>
</dbReference>
<keyword evidence="4" id="KW-0998">Cell outer membrane</keyword>
<dbReference type="CDD" id="cd07185">
    <property type="entry name" value="OmpA_C-like"/>
    <property type="match status" value="1"/>
</dbReference>
<dbReference type="STRING" id="1192034.CAP_2047"/>
<dbReference type="Pfam" id="PF00691">
    <property type="entry name" value="OmpA"/>
    <property type="match status" value="1"/>
</dbReference>
<dbReference type="SUPFAM" id="SSF103647">
    <property type="entry name" value="TSP type-3 repeat"/>
    <property type="match status" value="1"/>
</dbReference>
<evidence type="ECO:0000313" key="8">
    <source>
        <dbReference type="EMBL" id="EYF06517.1"/>
    </source>
</evidence>
<dbReference type="AlphaFoldDB" id="A0A017TC93"/>
<keyword evidence="2" id="KW-0732">Signal</keyword>
<dbReference type="GO" id="GO:0007155">
    <property type="term" value="P:cell adhesion"/>
    <property type="evidence" value="ECO:0007669"/>
    <property type="project" value="InterPro"/>
</dbReference>
<dbReference type="PANTHER" id="PTHR30329">
    <property type="entry name" value="STATOR ELEMENT OF FLAGELLAR MOTOR COMPLEX"/>
    <property type="match status" value="1"/>
</dbReference>
<dbReference type="InterPro" id="IPR050330">
    <property type="entry name" value="Bact_OuterMem_StrucFunc"/>
</dbReference>
<evidence type="ECO:0000256" key="4">
    <source>
        <dbReference type="ARBA" id="ARBA00023237"/>
    </source>
</evidence>
<dbReference type="InterPro" id="IPR028974">
    <property type="entry name" value="TSP_type-3_rpt"/>
</dbReference>
<dbReference type="InterPro" id="IPR036737">
    <property type="entry name" value="OmpA-like_sf"/>
</dbReference>
<comment type="subcellular location">
    <subcellularLocation>
        <location evidence="1">Cell outer membrane</location>
    </subcellularLocation>
</comment>
<gene>
    <name evidence="8" type="ORF">CAP_2047</name>
</gene>
<feature type="domain" description="OmpA-like" evidence="7">
    <location>
        <begin position="436"/>
        <end position="554"/>
    </location>
</feature>
<dbReference type="PANTHER" id="PTHR30329:SF21">
    <property type="entry name" value="LIPOPROTEIN YIAD-RELATED"/>
    <property type="match status" value="1"/>
</dbReference>
<keyword evidence="9" id="KW-1185">Reference proteome</keyword>
<dbReference type="GO" id="GO:0009279">
    <property type="term" value="C:cell outer membrane"/>
    <property type="evidence" value="ECO:0007669"/>
    <property type="project" value="UniProtKB-SubCell"/>
</dbReference>
<evidence type="ECO:0000256" key="5">
    <source>
        <dbReference type="PROSITE-ProRule" id="PRU00473"/>
    </source>
</evidence>
<feature type="region of interest" description="Disordered" evidence="6">
    <location>
        <begin position="354"/>
        <end position="377"/>
    </location>
</feature>
<accession>A0A017TC93</accession>
<dbReference type="InterPro" id="IPR003367">
    <property type="entry name" value="Thrombospondin_3-like_rpt"/>
</dbReference>
<dbReference type="PRINTS" id="PR01021">
    <property type="entry name" value="OMPADOMAIN"/>
</dbReference>
<evidence type="ECO:0000259" key="7">
    <source>
        <dbReference type="PROSITE" id="PS51123"/>
    </source>
</evidence>
<comment type="caution">
    <text evidence="8">The sequence shown here is derived from an EMBL/GenBank/DDBJ whole genome shotgun (WGS) entry which is preliminary data.</text>
</comment>
<dbReference type="Pfam" id="PF02412">
    <property type="entry name" value="TSP_3"/>
    <property type="match status" value="1"/>
</dbReference>
<dbReference type="InterPro" id="IPR006665">
    <property type="entry name" value="OmpA-like"/>
</dbReference>
<evidence type="ECO:0000256" key="6">
    <source>
        <dbReference type="SAM" id="MobiDB-lite"/>
    </source>
</evidence>
<feature type="region of interest" description="Disordered" evidence="6">
    <location>
        <begin position="524"/>
        <end position="549"/>
    </location>
</feature>
<keyword evidence="3 5" id="KW-0472">Membrane</keyword>
<reference evidence="8 9" key="1">
    <citation type="submission" date="2013-05" db="EMBL/GenBank/DDBJ databases">
        <title>Genome assembly of Chondromyces apiculatus DSM 436.</title>
        <authorList>
            <person name="Sharma G."/>
            <person name="Khatri I."/>
            <person name="Kaur C."/>
            <person name="Mayilraj S."/>
            <person name="Subramanian S."/>
        </authorList>
    </citation>
    <scope>NUCLEOTIDE SEQUENCE [LARGE SCALE GENOMIC DNA]</scope>
    <source>
        <strain evidence="8 9">DSM 436</strain>
    </source>
</reference>
<evidence type="ECO:0000256" key="3">
    <source>
        <dbReference type="ARBA" id="ARBA00023136"/>
    </source>
</evidence>